<dbReference type="Proteomes" id="UP000189545">
    <property type="component" value="Chromosome"/>
</dbReference>
<keyword evidence="3" id="KW-1185">Reference proteome</keyword>
<evidence type="ECO:0008006" key="4">
    <source>
        <dbReference type="Google" id="ProtNLM"/>
    </source>
</evidence>
<feature type="transmembrane region" description="Helical" evidence="1">
    <location>
        <begin position="51"/>
        <end position="73"/>
    </location>
</feature>
<gene>
    <name evidence="2" type="ORF">Sps_05169</name>
</gene>
<dbReference type="STRING" id="225848.Sps_05169"/>
<protein>
    <recommendedName>
        <fullName evidence="4">DUF1240 domain-containing protein</fullName>
    </recommendedName>
</protein>
<dbReference type="RefSeq" id="WP_077755054.1">
    <property type="nucleotide sequence ID" value="NZ_CP014782.1"/>
</dbReference>
<keyword evidence="1" id="KW-1133">Transmembrane helix</keyword>
<dbReference type="KEGG" id="spsw:Sps_05169"/>
<sequence>MQSNYLTNRLRAFFATLIGIAITVGTGIFGFQGVLEYFNYTDVIIYTRGLVVFLFIPLFFIMVTSYQVYILIYGRDLPHVIGVKLVRATIFIAISALVSSITFSVWYSNHLKDIGYIQCSGVPVGYMPFMAVKYVVFESMCKTDS</sequence>
<evidence type="ECO:0000313" key="2">
    <source>
        <dbReference type="EMBL" id="AQS40238.1"/>
    </source>
</evidence>
<evidence type="ECO:0000256" key="1">
    <source>
        <dbReference type="SAM" id="Phobius"/>
    </source>
</evidence>
<dbReference type="AlphaFoldDB" id="A0A1S6HXU2"/>
<name>A0A1S6HXU2_9GAMM</name>
<accession>A0A1S6HXU2</accession>
<feature type="transmembrane region" description="Helical" evidence="1">
    <location>
        <begin position="12"/>
        <end position="31"/>
    </location>
</feature>
<feature type="transmembrane region" description="Helical" evidence="1">
    <location>
        <begin position="85"/>
        <end position="108"/>
    </location>
</feature>
<feature type="transmembrane region" description="Helical" evidence="1">
    <location>
        <begin position="114"/>
        <end position="136"/>
    </location>
</feature>
<evidence type="ECO:0000313" key="3">
    <source>
        <dbReference type="Proteomes" id="UP000189545"/>
    </source>
</evidence>
<organism evidence="2 3">
    <name type="scientific">Shewanella psychrophila</name>
    <dbReference type="NCBI Taxonomy" id="225848"/>
    <lineage>
        <taxon>Bacteria</taxon>
        <taxon>Pseudomonadati</taxon>
        <taxon>Pseudomonadota</taxon>
        <taxon>Gammaproteobacteria</taxon>
        <taxon>Alteromonadales</taxon>
        <taxon>Shewanellaceae</taxon>
        <taxon>Shewanella</taxon>
    </lineage>
</organism>
<dbReference type="OrthoDB" id="6631776at2"/>
<keyword evidence="1" id="KW-0812">Transmembrane</keyword>
<reference evidence="2 3" key="1">
    <citation type="submission" date="2016-03" db="EMBL/GenBank/DDBJ databases">
        <title>Complete genome sequence of Shewanella psychrophila WP2, a deep sea bacterium isolated from west Pacific sediment.</title>
        <authorList>
            <person name="Xu G."/>
            <person name="Jian H."/>
        </authorList>
    </citation>
    <scope>NUCLEOTIDE SEQUENCE [LARGE SCALE GENOMIC DNA]</scope>
    <source>
        <strain evidence="2 3">WP2</strain>
    </source>
</reference>
<dbReference type="EMBL" id="CP014782">
    <property type="protein sequence ID" value="AQS40238.1"/>
    <property type="molecule type" value="Genomic_DNA"/>
</dbReference>
<proteinExistence type="predicted"/>
<keyword evidence="1" id="KW-0472">Membrane</keyword>